<feature type="transmembrane region" description="Helical" evidence="1">
    <location>
        <begin position="149"/>
        <end position="168"/>
    </location>
</feature>
<evidence type="ECO:0000256" key="1">
    <source>
        <dbReference type="SAM" id="Phobius"/>
    </source>
</evidence>
<dbReference type="RefSeq" id="WP_102991431.1">
    <property type="nucleotide sequence ID" value="NZ_FXTU01000011.1"/>
</dbReference>
<keyword evidence="1" id="KW-1133">Transmembrane helix</keyword>
<gene>
    <name evidence="2" type="ORF">SAMN06265361_11150</name>
</gene>
<dbReference type="AlphaFoldDB" id="A0AA45WS18"/>
<dbReference type="EMBL" id="FXTU01000011">
    <property type="protein sequence ID" value="SMP34475.1"/>
    <property type="molecule type" value="Genomic_DNA"/>
</dbReference>
<evidence type="ECO:0000313" key="3">
    <source>
        <dbReference type="Proteomes" id="UP001157946"/>
    </source>
</evidence>
<feature type="transmembrane region" description="Helical" evidence="1">
    <location>
        <begin position="20"/>
        <end position="39"/>
    </location>
</feature>
<feature type="transmembrane region" description="Helical" evidence="1">
    <location>
        <begin position="59"/>
        <end position="81"/>
    </location>
</feature>
<comment type="caution">
    <text evidence="2">The sequence shown here is derived from an EMBL/GenBank/DDBJ whole genome shotgun (WGS) entry which is preliminary data.</text>
</comment>
<feature type="transmembrane region" description="Helical" evidence="1">
    <location>
        <begin position="93"/>
        <end position="113"/>
    </location>
</feature>
<keyword evidence="1" id="KW-0472">Membrane</keyword>
<name>A0AA45WS18_9BACL</name>
<protein>
    <submittedName>
        <fullName evidence="2">Uncharacterized protein</fullName>
    </submittedName>
</protein>
<reference evidence="2" key="1">
    <citation type="submission" date="2017-05" db="EMBL/GenBank/DDBJ databases">
        <authorList>
            <person name="Varghese N."/>
            <person name="Submissions S."/>
        </authorList>
    </citation>
    <scope>NUCLEOTIDE SEQUENCE</scope>
    <source>
        <strain evidence="2">DSM 45262</strain>
    </source>
</reference>
<accession>A0AA45WS18</accession>
<proteinExistence type="predicted"/>
<keyword evidence="3" id="KW-1185">Reference proteome</keyword>
<feature type="transmembrane region" description="Helical" evidence="1">
    <location>
        <begin position="119"/>
        <end position="142"/>
    </location>
</feature>
<dbReference type="Proteomes" id="UP001157946">
    <property type="component" value="Unassembled WGS sequence"/>
</dbReference>
<evidence type="ECO:0000313" key="2">
    <source>
        <dbReference type="EMBL" id="SMP34475.1"/>
    </source>
</evidence>
<keyword evidence="1" id="KW-0812">Transmembrane</keyword>
<sequence length="237" mass="26614">MLSTWFGKRELNDVSVVRRFELSEGLGLGAVTGLGYFAAYLSESAYKAYFGLPSLYADISLNAIVLAMSCIVVVGLLFWVFTQHDHLRRTGQYLLPVLLPLSVGFMLGLKLDFRVEQSLLLIVFYLLLFILFMAALFILAVYKQWVSAGALFIVIMMSVSSASGYLVASNQVEYLVVRKGNATYAVVDVYKESLVLMPVDLKKRTVKPEYLFVDHKTEIQSAMQLQKKRIGPLTLEQ</sequence>
<organism evidence="2 3">
    <name type="scientific">Laceyella tengchongensis</name>
    <dbReference type="NCBI Taxonomy" id="574699"/>
    <lineage>
        <taxon>Bacteria</taxon>
        <taxon>Bacillati</taxon>
        <taxon>Bacillota</taxon>
        <taxon>Bacilli</taxon>
        <taxon>Bacillales</taxon>
        <taxon>Thermoactinomycetaceae</taxon>
        <taxon>Laceyella</taxon>
    </lineage>
</organism>